<proteinExistence type="inferred from homology"/>
<gene>
    <name evidence="5" type="ORF">C0Q70_03315</name>
</gene>
<evidence type="ECO:0000256" key="2">
    <source>
        <dbReference type="PIRSR" id="PIRSR005211-1"/>
    </source>
</evidence>
<feature type="active site" description="Charge relay system" evidence="2">
    <location>
        <position position="196"/>
    </location>
</feature>
<keyword evidence="6" id="KW-1185">Reference proteome</keyword>
<dbReference type="PANTHER" id="PTHR10794">
    <property type="entry name" value="ABHYDROLASE DOMAIN-CONTAINING PROTEIN"/>
    <property type="match status" value="1"/>
</dbReference>
<dbReference type="OrthoDB" id="5954035at2759"/>
<dbReference type="InterPro" id="IPR050960">
    <property type="entry name" value="AB_hydrolase_4_sf"/>
</dbReference>
<sequence>MSVVVAAFVGLFLYGVIRLLNLASPSLPPTIFAKTKNSDFFQAIISSCPILREPYVPPLIWGKSGHIQTVIYAKIGRMTEPVPSGVRHTRTLHDGATLTFDIFEPKVPHKTGEDYCMLVCPGFGSSSESSYIRALVTNAQSSGYRVAVLNHLGSLFSVKLTAPRIFTYGGWEEFHFMRQEVEHLYPSSKLIVIGLSMGANIVLKYLGEDCSHQNGILCAFSICQGYNINEAKQLMMKWENMRRAYLYTMTANQIRLINHHRDVLFSEEILQQFGLDQHKINSATVLADLDEHFSCKLLGCEDVVDYYERNSCCHFINNINIPLVLINSEDDPIIPTTLFKYAKDYAETHDQSLFITTKHGGHLGYYESGYLRPLQVSWLDRCVCQLADAIVAFKEKEQGKGAFSALKDTIEIAEGRLLQEKCNSEGELREERQKEMDELPSFTSD</sequence>
<dbReference type="OMA" id="HCTGEDV"/>
<organism evidence="5 6">
    <name type="scientific">Pomacea canaliculata</name>
    <name type="common">Golden apple snail</name>
    <dbReference type="NCBI Taxonomy" id="400727"/>
    <lineage>
        <taxon>Eukaryota</taxon>
        <taxon>Metazoa</taxon>
        <taxon>Spiralia</taxon>
        <taxon>Lophotrochozoa</taxon>
        <taxon>Mollusca</taxon>
        <taxon>Gastropoda</taxon>
        <taxon>Caenogastropoda</taxon>
        <taxon>Architaenioglossa</taxon>
        <taxon>Ampullarioidea</taxon>
        <taxon>Ampullariidae</taxon>
        <taxon>Pomacea</taxon>
    </lineage>
</organism>
<dbReference type="Proteomes" id="UP000245119">
    <property type="component" value="Linkage Group LG2"/>
</dbReference>
<evidence type="ECO:0000256" key="1">
    <source>
        <dbReference type="ARBA" id="ARBA00010884"/>
    </source>
</evidence>
<dbReference type="GO" id="GO:0008126">
    <property type="term" value="F:acetylesterase activity"/>
    <property type="evidence" value="ECO:0007669"/>
    <property type="project" value="TreeGrafter"/>
</dbReference>
<dbReference type="PIRSF" id="PIRSF005211">
    <property type="entry name" value="Ab_hydro_YheT"/>
    <property type="match status" value="1"/>
</dbReference>
<dbReference type="EMBL" id="PZQS01000002">
    <property type="protein sequence ID" value="PVD36336.1"/>
    <property type="molecule type" value="Genomic_DNA"/>
</dbReference>
<dbReference type="GO" id="GO:0046464">
    <property type="term" value="P:acylglycerol catabolic process"/>
    <property type="evidence" value="ECO:0007669"/>
    <property type="project" value="TreeGrafter"/>
</dbReference>
<name>A0A2T7PSE1_POMCA</name>
<dbReference type="Pfam" id="PF00561">
    <property type="entry name" value="Abhydrolase_1"/>
    <property type="match status" value="1"/>
</dbReference>
<dbReference type="PANTHER" id="PTHR10794:SF45">
    <property type="entry name" value="MONOACYLGLYCEROL LIPASE ABHD2"/>
    <property type="match status" value="1"/>
</dbReference>
<reference evidence="5 6" key="1">
    <citation type="submission" date="2018-04" db="EMBL/GenBank/DDBJ databases">
        <title>The genome of golden apple snail Pomacea canaliculata provides insight into stress tolerance and invasive adaptation.</title>
        <authorList>
            <person name="Liu C."/>
            <person name="Liu B."/>
            <person name="Ren Y."/>
            <person name="Zhang Y."/>
            <person name="Wang H."/>
            <person name="Li S."/>
            <person name="Jiang F."/>
            <person name="Yin L."/>
            <person name="Zhang G."/>
            <person name="Qian W."/>
            <person name="Fan W."/>
        </authorList>
    </citation>
    <scope>NUCLEOTIDE SEQUENCE [LARGE SCALE GENOMIC DNA]</scope>
    <source>
        <strain evidence="5">SZHN2017</strain>
        <tissue evidence="5">Muscle</tissue>
    </source>
</reference>
<feature type="active site" description="Charge relay system" evidence="2">
    <location>
        <position position="362"/>
    </location>
</feature>
<feature type="active site" description="Charge relay system" evidence="2">
    <location>
        <position position="331"/>
    </location>
</feature>
<evidence type="ECO:0000256" key="3">
    <source>
        <dbReference type="SAM" id="MobiDB-lite"/>
    </source>
</evidence>
<dbReference type="GO" id="GO:0051792">
    <property type="term" value="P:medium-chain fatty acid biosynthetic process"/>
    <property type="evidence" value="ECO:0007669"/>
    <property type="project" value="TreeGrafter"/>
</dbReference>
<evidence type="ECO:0000313" key="6">
    <source>
        <dbReference type="Proteomes" id="UP000245119"/>
    </source>
</evidence>
<evidence type="ECO:0000313" key="5">
    <source>
        <dbReference type="EMBL" id="PVD36336.1"/>
    </source>
</evidence>
<protein>
    <recommendedName>
        <fullName evidence="4">AB hydrolase-1 domain-containing protein</fullName>
    </recommendedName>
</protein>
<evidence type="ECO:0000259" key="4">
    <source>
        <dbReference type="Pfam" id="PF00561"/>
    </source>
</evidence>
<dbReference type="GO" id="GO:0047372">
    <property type="term" value="F:monoacylglycerol lipase activity"/>
    <property type="evidence" value="ECO:0007669"/>
    <property type="project" value="TreeGrafter"/>
</dbReference>
<feature type="compositionally biased region" description="Basic and acidic residues" evidence="3">
    <location>
        <begin position="423"/>
        <end position="437"/>
    </location>
</feature>
<feature type="region of interest" description="Disordered" evidence="3">
    <location>
        <begin position="423"/>
        <end position="445"/>
    </location>
</feature>
<comment type="caution">
    <text evidence="5">The sequence shown here is derived from an EMBL/GenBank/DDBJ whole genome shotgun (WGS) entry which is preliminary data.</text>
</comment>
<dbReference type="AlphaFoldDB" id="A0A2T7PSE1"/>
<dbReference type="SUPFAM" id="SSF53474">
    <property type="entry name" value="alpha/beta-Hydrolases"/>
    <property type="match status" value="1"/>
</dbReference>
<dbReference type="Gene3D" id="3.40.50.1820">
    <property type="entry name" value="alpha/beta hydrolase"/>
    <property type="match status" value="1"/>
</dbReference>
<dbReference type="InterPro" id="IPR000073">
    <property type="entry name" value="AB_hydrolase_1"/>
</dbReference>
<dbReference type="InterPro" id="IPR012020">
    <property type="entry name" value="ABHD4"/>
</dbReference>
<dbReference type="GO" id="GO:0036126">
    <property type="term" value="C:sperm flagellum"/>
    <property type="evidence" value="ECO:0007669"/>
    <property type="project" value="TreeGrafter"/>
</dbReference>
<dbReference type="GO" id="GO:0051793">
    <property type="term" value="P:medium-chain fatty acid catabolic process"/>
    <property type="evidence" value="ECO:0007669"/>
    <property type="project" value="TreeGrafter"/>
</dbReference>
<dbReference type="InterPro" id="IPR029058">
    <property type="entry name" value="AB_hydrolase_fold"/>
</dbReference>
<feature type="domain" description="AB hydrolase-1" evidence="4">
    <location>
        <begin position="117"/>
        <end position="367"/>
    </location>
</feature>
<accession>A0A2T7PSE1</accession>
<dbReference type="GO" id="GO:0048240">
    <property type="term" value="P:sperm capacitation"/>
    <property type="evidence" value="ECO:0007669"/>
    <property type="project" value="TreeGrafter"/>
</dbReference>
<dbReference type="GO" id="GO:0043401">
    <property type="term" value="P:steroid hormone receptor signaling pathway"/>
    <property type="evidence" value="ECO:0007669"/>
    <property type="project" value="TreeGrafter"/>
</dbReference>
<dbReference type="GO" id="GO:0097524">
    <property type="term" value="C:sperm plasma membrane"/>
    <property type="evidence" value="ECO:0007669"/>
    <property type="project" value="TreeGrafter"/>
</dbReference>
<comment type="similarity">
    <text evidence="1">Belongs to the AB hydrolase superfamily. AB hydrolase 4 family.</text>
</comment>